<feature type="binding site" evidence="6">
    <location>
        <begin position="138"/>
        <end position="139"/>
    </location>
    <ligand>
        <name>NAD(+)</name>
        <dbReference type="ChEBI" id="CHEBI:57540"/>
    </ligand>
</feature>
<dbReference type="PANTHER" id="PTHR20275">
    <property type="entry name" value="NAD KINASE"/>
    <property type="match status" value="1"/>
</dbReference>
<dbReference type="Gene3D" id="2.60.200.30">
    <property type="entry name" value="Probable inorganic polyphosphate/atp-NAD kinase, domain 2"/>
    <property type="match status" value="1"/>
</dbReference>
<dbReference type="GO" id="GO:0019674">
    <property type="term" value="P:NAD+ metabolic process"/>
    <property type="evidence" value="ECO:0007669"/>
    <property type="project" value="InterPro"/>
</dbReference>
<evidence type="ECO:0000256" key="3">
    <source>
        <dbReference type="ARBA" id="ARBA00022857"/>
    </source>
</evidence>
<name>A0A1G2K510_9BACT</name>
<dbReference type="Pfam" id="PF20143">
    <property type="entry name" value="NAD_kinase_C"/>
    <property type="match status" value="1"/>
</dbReference>
<organism evidence="7 8">
    <name type="scientific">Candidatus Sungbacteria bacterium RIFCSPHIGHO2_01_FULL_47_32</name>
    <dbReference type="NCBI Taxonomy" id="1802264"/>
    <lineage>
        <taxon>Bacteria</taxon>
        <taxon>Candidatus Sungiibacteriota</taxon>
    </lineage>
</organism>
<dbReference type="HAMAP" id="MF_00361">
    <property type="entry name" value="NAD_kinase"/>
    <property type="match status" value="1"/>
</dbReference>
<evidence type="ECO:0000256" key="2">
    <source>
        <dbReference type="ARBA" id="ARBA00022777"/>
    </source>
</evidence>
<keyword evidence="2 6" id="KW-0418">Kinase</keyword>
<sequence>MKKTPFKRVAFYYRPDMIHVLPWKEKIERWIKKQYPRTHILESIGTPKQKKHAPDLLIVLGGDGTIIEAAQRFQRWNPLIFGLNLGHVGFLASVREKTRFLSGIARVFRHEFRTLPRMLMQTSLIRKGKKIYSGFALNDIAVQNLLGIVDIGVFVEGRIIQHIHGTGVIVSTATGSTAYNLSAHGPIVMPDVKCFILTEILDHSIPTPSLIIKRNRTITLTIDDFRERDRFIIKHTGETADVVLASDIDRIIALKKGDKVVVRKSERLVRFIEFEKDYFFKSLQEKFSFR</sequence>
<comment type="caution">
    <text evidence="6">Lacks conserved residue(s) required for the propagation of feature annotation.</text>
</comment>
<comment type="catalytic activity">
    <reaction evidence="5 6">
        <text>NAD(+) + ATP = ADP + NADP(+) + H(+)</text>
        <dbReference type="Rhea" id="RHEA:18629"/>
        <dbReference type="ChEBI" id="CHEBI:15378"/>
        <dbReference type="ChEBI" id="CHEBI:30616"/>
        <dbReference type="ChEBI" id="CHEBI:57540"/>
        <dbReference type="ChEBI" id="CHEBI:58349"/>
        <dbReference type="ChEBI" id="CHEBI:456216"/>
        <dbReference type="EC" id="2.7.1.23"/>
    </reaction>
</comment>
<evidence type="ECO:0000256" key="4">
    <source>
        <dbReference type="ARBA" id="ARBA00023027"/>
    </source>
</evidence>
<evidence type="ECO:0000256" key="5">
    <source>
        <dbReference type="ARBA" id="ARBA00047925"/>
    </source>
</evidence>
<feature type="binding site" evidence="6">
    <location>
        <begin position="63"/>
        <end position="64"/>
    </location>
    <ligand>
        <name>NAD(+)</name>
        <dbReference type="ChEBI" id="CHEBI:57540"/>
    </ligand>
</feature>
<comment type="subcellular location">
    <subcellularLocation>
        <location evidence="6">Cytoplasm</location>
    </subcellularLocation>
</comment>
<dbReference type="SUPFAM" id="SSF111331">
    <property type="entry name" value="NAD kinase/diacylglycerol kinase-like"/>
    <property type="match status" value="1"/>
</dbReference>
<reference evidence="7 8" key="1">
    <citation type="journal article" date="2016" name="Nat. Commun.">
        <title>Thousands of microbial genomes shed light on interconnected biogeochemical processes in an aquifer system.</title>
        <authorList>
            <person name="Anantharaman K."/>
            <person name="Brown C.T."/>
            <person name="Hug L.A."/>
            <person name="Sharon I."/>
            <person name="Castelle C.J."/>
            <person name="Probst A.J."/>
            <person name="Thomas B.C."/>
            <person name="Singh A."/>
            <person name="Wilkins M.J."/>
            <person name="Karaoz U."/>
            <person name="Brodie E.L."/>
            <person name="Williams K.H."/>
            <person name="Hubbard S.S."/>
            <person name="Banfield J.F."/>
        </authorList>
    </citation>
    <scope>NUCLEOTIDE SEQUENCE [LARGE SCALE GENOMIC DNA]</scope>
</reference>
<dbReference type="InterPro" id="IPR002504">
    <property type="entry name" value="NADK"/>
</dbReference>
<dbReference type="InterPro" id="IPR017437">
    <property type="entry name" value="ATP-NAD_kinase_PpnK-typ_C"/>
</dbReference>
<evidence type="ECO:0000313" key="7">
    <source>
        <dbReference type="EMBL" id="OGZ93681.1"/>
    </source>
</evidence>
<dbReference type="EMBL" id="MHQC01000054">
    <property type="protein sequence ID" value="OGZ93681.1"/>
    <property type="molecule type" value="Genomic_DNA"/>
</dbReference>
<keyword evidence="6" id="KW-0547">Nucleotide-binding</keyword>
<evidence type="ECO:0000313" key="8">
    <source>
        <dbReference type="Proteomes" id="UP000177152"/>
    </source>
</evidence>
<comment type="function">
    <text evidence="6">Involved in the regulation of the intracellular balance of NAD and NADP, and is a key enzyme in the biosynthesis of NADP. Catalyzes specifically the phosphorylation on 2'-hydroxyl of the adenosine moiety of NAD to yield NADP.</text>
</comment>
<comment type="caution">
    <text evidence="7">The sequence shown here is derived from an EMBL/GenBank/DDBJ whole genome shotgun (WGS) entry which is preliminary data.</text>
</comment>
<keyword evidence="3 6" id="KW-0521">NADP</keyword>
<keyword evidence="6" id="KW-0067">ATP-binding</keyword>
<keyword evidence="6" id="KW-0963">Cytoplasm</keyword>
<dbReference type="GO" id="GO:0051287">
    <property type="term" value="F:NAD binding"/>
    <property type="evidence" value="ECO:0007669"/>
    <property type="project" value="UniProtKB-ARBA"/>
</dbReference>
<feature type="binding site" evidence="6">
    <location>
        <begin position="177"/>
        <end position="182"/>
    </location>
    <ligand>
        <name>NAD(+)</name>
        <dbReference type="ChEBI" id="CHEBI:57540"/>
    </ligand>
</feature>
<feature type="binding site" evidence="6">
    <location>
        <position position="201"/>
    </location>
    <ligand>
        <name>NAD(+)</name>
        <dbReference type="ChEBI" id="CHEBI:57540"/>
    </ligand>
</feature>
<dbReference type="AlphaFoldDB" id="A0A1G2K510"/>
<proteinExistence type="inferred from homology"/>
<evidence type="ECO:0000256" key="1">
    <source>
        <dbReference type="ARBA" id="ARBA00022679"/>
    </source>
</evidence>
<dbReference type="Proteomes" id="UP000177152">
    <property type="component" value="Unassembled WGS sequence"/>
</dbReference>
<dbReference type="GO" id="GO:0005737">
    <property type="term" value="C:cytoplasm"/>
    <property type="evidence" value="ECO:0007669"/>
    <property type="project" value="UniProtKB-SubCell"/>
</dbReference>
<protein>
    <recommendedName>
        <fullName evidence="6">NAD kinase</fullName>
        <ecNumber evidence="6">2.7.1.23</ecNumber>
    </recommendedName>
    <alternativeName>
        <fullName evidence="6">ATP-dependent NAD kinase</fullName>
    </alternativeName>
</protein>
<dbReference type="GO" id="GO:0005524">
    <property type="term" value="F:ATP binding"/>
    <property type="evidence" value="ECO:0007669"/>
    <property type="project" value="UniProtKB-KW"/>
</dbReference>
<feature type="binding site" evidence="6">
    <location>
        <position position="164"/>
    </location>
    <ligand>
        <name>NAD(+)</name>
        <dbReference type="ChEBI" id="CHEBI:57540"/>
    </ligand>
</feature>
<dbReference type="InterPro" id="IPR016064">
    <property type="entry name" value="NAD/diacylglycerol_kinase_sf"/>
</dbReference>
<dbReference type="GO" id="GO:0046872">
    <property type="term" value="F:metal ion binding"/>
    <property type="evidence" value="ECO:0007669"/>
    <property type="project" value="UniProtKB-UniRule"/>
</dbReference>
<comment type="similarity">
    <text evidence="6">Belongs to the NAD kinase family.</text>
</comment>
<dbReference type="Pfam" id="PF01513">
    <property type="entry name" value="NAD_kinase"/>
    <property type="match status" value="1"/>
</dbReference>
<keyword evidence="1 6" id="KW-0808">Transferase</keyword>
<keyword evidence="4 6" id="KW-0520">NAD</keyword>
<comment type="cofactor">
    <cofactor evidence="6">
        <name>a divalent metal cation</name>
        <dbReference type="ChEBI" id="CHEBI:60240"/>
    </cofactor>
</comment>
<dbReference type="GO" id="GO:0003951">
    <property type="term" value="F:NAD+ kinase activity"/>
    <property type="evidence" value="ECO:0007669"/>
    <property type="project" value="UniProtKB-UniRule"/>
</dbReference>
<dbReference type="EC" id="2.7.1.23" evidence="6"/>
<dbReference type="PANTHER" id="PTHR20275:SF0">
    <property type="entry name" value="NAD KINASE"/>
    <property type="match status" value="1"/>
</dbReference>
<feature type="active site" description="Proton acceptor" evidence="6">
    <location>
        <position position="63"/>
    </location>
</feature>
<gene>
    <name evidence="6" type="primary">nadK</name>
    <name evidence="7" type="ORF">A2633_06185</name>
</gene>
<dbReference type="InterPro" id="IPR017438">
    <property type="entry name" value="ATP-NAD_kinase_N"/>
</dbReference>
<dbReference type="GO" id="GO:0006741">
    <property type="term" value="P:NADP+ biosynthetic process"/>
    <property type="evidence" value="ECO:0007669"/>
    <property type="project" value="UniProtKB-UniRule"/>
</dbReference>
<dbReference type="Gene3D" id="3.40.50.10330">
    <property type="entry name" value="Probable inorganic polyphosphate/atp-NAD kinase, domain 1"/>
    <property type="match status" value="1"/>
</dbReference>
<accession>A0A1G2K510</accession>
<evidence type="ECO:0000256" key="6">
    <source>
        <dbReference type="HAMAP-Rule" id="MF_00361"/>
    </source>
</evidence>